<reference evidence="3" key="1">
    <citation type="submission" date="2025-08" db="UniProtKB">
        <authorList>
            <consortium name="RefSeq"/>
        </authorList>
    </citation>
    <scope>IDENTIFICATION</scope>
    <source>
        <tissue evidence="3">Testes</tissue>
    </source>
</reference>
<dbReference type="SUPFAM" id="SSF57903">
    <property type="entry name" value="FYVE/PHD zinc finger"/>
    <property type="match status" value="1"/>
</dbReference>
<proteinExistence type="predicted"/>
<gene>
    <name evidence="3" type="primary">LOC102804843</name>
</gene>
<organism evidence="2 3">
    <name type="scientific">Saccoglossus kowalevskii</name>
    <name type="common">Acorn worm</name>
    <dbReference type="NCBI Taxonomy" id="10224"/>
    <lineage>
        <taxon>Eukaryota</taxon>
        <taxon>Metazoa</taxon>
        <taxon>Hemichordata</taxon>
        <taxon>Enteropneusta</taxon>
        <taxon>Harrimaniidae</taxon>
        <taxon>Saccoglossus</taxon>
    </lineage>
</organism>
<dbReference type="PANTHER" id="PTHR10333">
    <property type="entry name" value="INHIBITOR OF GROWTH PROTEIN"/>
    <property type="match status" value="1"/>
</dbReference>
<dbReference type="InterPro" id="IPR028651">
    <property type="entry name" value="ING_fam"/>
</dbReference>
<evidence type="ECO:0000313" key="2">
    <source>
        <dbReference type="Proteomes" id="UP000694865"/>
    </source>
</evidence>
<dbReference type="Proteomes" id="UP000694865">
    <property type="component" value="Unplaced"/>
</dbReference>
<dbReference type="InterPro" id="IPR046496">
    <property type="entry name" value="DUF6589"/>
</dbReference>
<dbReference type="InterPro" id="IPR011011">
    <property type="entry name" value="Znf_FYVE_PHD"/>
</dbReference>
<dbReference type="Pfam" id="PF20231">
    <property type="entry name" value="DUF6589"/>
    <property type="match status" value="1"/>
</dbReference>
<dbReference type="Gene3D" id="3.30.40.10">
    <property type="entry name" value="Zinc/RING finger domain, C3HC4 (zinc finger)"/>
    <property type="match status" value="2"/>
</dbReference>
<accession>A0ABM0MWM4</accession>
<name>A0ABM0MWM4_SACKO</name>
<dbReference type="InterPro" id="IPR013083">
    <property type="entry name" value="Znf_RING/FYVE/PHD"/>
</dbReference>
<feature type="domain" description="DUF6589" evidence="1">
    <location>
        <begin position="42"/>
        <end position="407"/>
    </location>
</feature>
<protein>
    <submittedName>
        <fullName evidence="3">Uncharacterized protein LOC102804843</fullName>
    </submittedName>
</protein>
<evidence type="ECO:0000259" key="1">
    <source>
        <dbReference type="Pfam" id="PF20231"/>
    </source>
</evidence>
<dbReference type="RefSeq" id="XP_006824415.1">
    <property type="nucleotide sequence ID" value="XM_006824352.1"/>
</dbReference>
<evidence type="ECO:0000313" key="3">
    <source>
        <dbReference type="RefSeq" id="XP_006824415.1"/>
    </source>
</evidence>
<dbReference type="GeneID" id="102804843"/>
<sequence length="441" mass="51192">MDSPSKFAGKRKRTRVLCSPFHKPVTPQSKTRRLPPKLDTMNKYFCHRNADNVGTLFHAKQRFGHRAVKKNVMECYNHVKDFLNFYTDGMVCILAMKIKNMNRLDAKPNDLPTVTATKEQKEKYLKDLSSEIVNYVWPTVDRKNIKKVGELEVDDDLDDDREYCTCDGEGDVDSLSMIECSAQKNCECAQWYHFECVGLDEEDDLLEDWWCSDGCKKWSIYCCKRNREEEEDVVWIGCSNEASCINNQWFHLDCKGLKELPDGDWFCCQDCRMSFNDSEEMDSINEYSCAVTWRGLYHLANRDAERQNDGQAMISNWKINMLDFWNNNHNKYLILGHRLLSYINGFLPARLAYEMVWEATANLEGGIGKNIALDLVNEFLNNDFKQNLKHSRGQYTDAHVAWCSQIVGSLGKSLEKVYMAEVMDKYIPKSKTTAGDYRKHV</sequence>
<keyword evidence="2" id="KW-1185">Reference proteome</keyword>